<evidence type="ECO:0000256" key="1">
    <source>
        <dbReference type="ARBA" id="ARBA00008675"/>
    </source>
</evidence>
<dbReference type="Pfam" id="PF10431">
    <property type="entry name" value="ClpB_D2-small"/>
    <property type="match status" value="1"/>
</dbReference>
<feature type="domain" description="FYVE-type" evidence="15">
    <location>
        <begin position="2558"/>
        <end position="2617"/>
    </location>
</feature>
<dbReference type="FunFam" id="3.40.50.300:FF:000120">
    <property type="entry name" value="ATP-dependent chaperone ClpB"/>
    <property type="match status" value="1"/>
</dbReference>
<dbReference type="InterPro" id="IPR003959">
    <property type="entry name" value="ATPase_AAA_core"/>
</dbReference>
<dbReference type="STRING" id="74557.A0A1W0AA22"/>
<dbReference type="SUPFAM" id="SSF57903">
    <property type="entry name" value="FYVE/PHD zinc finger"/>
    <property type="match status" value="1"/>
</dbReference>
<dbReference type="Pfam" id="PF00004">
    <property type="entry name" value="AAA"/>
    <property type="match status" value="1"/>
</dbReference>
<dbReference type="SMART" id="SM01086">
    <property type="entry name" value="ClpB_D2-small"/>
    <property type="match status" value="1"/>
</dbReference>
<dbReference type="InterPro" id="IPR008271">
    <property type="entry name" value="Ser/Thr_kinase_AS"/>
</dbReference>
<feature type="region of interest" description="Disordered" evidence="13">
    <location>
        <begin position="80"/>
        <end position="101"/>
    </location>
</feature>
<feature type="compositionally biased region" description="Low complexity" evidence="13">
    <location>
        <begin position="2664"/>
        <end position="2673"/>
    </location>
</feature>
<feature type="coiled-coil region" evidence="12">
    <location>
        <begin position="743"/>
        <end position="823"/>
    </location>
</feature>
<keyword evidence="5 9" id="KW-0863">Zinc-finger</keyword>
<dbReference type="Pfam" id="PF17871">
    <property type="entry name" value="AAA_lid_9"/>
    <property type="match status" value="1"/>
</dbReference>
<dbReference type="PROSITE" id="PS50178">
    <property type="entry name" value="ZF_FYVE"/>
    <property type="match status" value="1"/>
</dbReference>
<evidence type="ECO:0000256" key="10">
    <source>
        <dbReference type="PROSITE-ProRule" id="PRU10141"/>
    </source>
</evidence>
<evidence type="ECO:0000313" key="17">
    <source>
        <dbReference type="Proteomes" id="UP000243217"/>
    </source>
</evidence>
<dbReference type="InterPro" id="IPR027417">
    <property type="entry name" value="P-loop_NTPase"/>
</dbReference>
<keyword evidence="12" id="KW-0175">Coiled coil</keyword>
<dbReference type="CDD" id="cd06606">
    <property type="entry name" value="STKc_MAPKKK"/>
    <property type="match status" value="1"/>
</dbReference>
<evidence type="ECO:0000256" key="11">
    <source>
        <dbReference type="RuleBase" id="RU004432"/>
    </source>
</evidence>
<dbReference type="PANTHER" id="PTHR11638">
    <property type="entry name" value="ATP-DEPENDENT CLP PROTEASE"/>
    <property type="match status" value="1"/>
</dbReference>
<dbReference type="PROSITE" id="PS00871">
    <property type="entry name" value="CLPAB_2"/>
    <property type="match status" value="1"/>
</dbReference>
<feature type="compositionally biased region" description="Basic and acidic residues" evidence="13">
    <location>
        <begin position="3008"/>
        <end position="3019"/>
    </location>
</feature>
<dbReference type="InterPro" id="IPR017455">
    <property type="entry name" value="Znf_FYVE-rel"/>
</dbReference>
<dbReference type="SMART" id="SM00064">
    <property type="entry name" value="FYVE"/>
    <property type="match status" value="1"/>
</dbReference>
<keyword evidence="6" id="KW-0862">Zinc</keyword>
<accession>A0A1W0AA22</accession>
<protein>
    <submittedName>
        <fullName evidence="16">AAA ATPase domain-containing protein</fullName>
    </submittedName>
</protein>
<dbReference type="SUPFAM" id="SSF56112">
    <property type="entry name" value="Protein kinase-like (PK-like)"/>
    <property type="match status" value="1"/>
</dbReference>
<dbReference type="GO" id="GO:0005737">
    <property type="term" value="C:cytoplasm"/>
    <property type="evidence" value="ECO:0007669"/>
    <property type="project" value="TreeGrafter"/>
</dbReference>
<evidence type="ECO:0000256" key="6">
    <source>
        <dbReference type="ARBA" id="ARBA00022833"/>
    </source>
</evidence>
<evidence type="ECO:0000256" key="8">
    <source>
        <dbReference type="ARBA" id="ARBA00023186"/>
    </source>
</evidence>
<feature type="region of interest" description="Disordered" evidence="13">
    <location>
        <begin position="3005"/>
        <end position="3029"/>
    </location>
</feature>
<evidence type="ECO:0000256" key="4">
    <source>
        <dbReference type="ARBA" id="ARBA00022741"/>
    </source>
</evidence>
<dbReference type="InterPro" id="IPR050130">
    <property type="entry name" value="ClpA_ClpB"/>
</dbReference>
<dbReference type="GO" id="GO:0005524">
    <property type="term" value="F:ATP binding"/>
    <property type="evidence" value="ECO:0007669"/>
    <property type="project" value="UniProtKB-UniRule"/>
</dbReference>
<feature type="region of interest" description="Disordered" evidence="13">
    <location>
        <begin position="2906"/>
        <end position="2931"/>
    </location>
</feature>
<dbReference type="InterPro" id="IPR019489">
    <property type="entry name" value="Clp_ATPase_C"/>
</dbReference>
<dbReference type="Gene3D" id="1.10.8.60">
    <property type="match status" value="1"/>
</dbReference>
<feature type="region of interest" description="Disordered" evidence="13">
    <location>
        <begin position="1"/>
        <end position="63"/>
    </location>
</feature>
<dbReference type="CDD" id="cd19499">
    <property type="entry name" value="RecA-like_ClpB_Hsp104-like"/>
    <property type="match status" value="1"/>
</dbReference>
<evidence type="ECO:0000256" key="7">
    <source>
        <dbReference type="ARBA" id="ARBA00022840"/>
    </source>
</evidence>
<reference evidence="16 17" key="1">
    <citation type="journal article" date="2014" name="Genome Biol. Evol.">
        <title>The secreted proteins of Achlya hypogyna and Thraustotheca clavata identify the ancestral oomycete secretome and reveal gene acquisitions by horizontal gene transfer.</title>
        <authorList>
            <person name="Misner I."/>
            <person name="Blouin N."/>
            <person name="Leonard G."/>
            <person name="Richards T.A."/>
            <person name="Lane C.E."/>
        </authorList>
    </citation>
    <scope>NUCLEOTIDE SEQUENCE [LARGE SCALE GENOMIC DNA]</scope>
    <source>
        <strain evidence="16 17">ATCC 34112</strain>
    </source>
</reference>
<sequence length="3145" mass="354741">MREYPLRPCISPTRPLPIDSNQYESLETSNDTIHDSVDNTSPDNNESGLVSANDDKVPSHPHQILRRGRIREVYGRQIQALPLTPKAPSRPRGDSLDSSRASLEKYDSVERSIIPHLKQRLSVPILQLSIEEPHEPNIPALKASTSPVAMLSLCPRIEIRRSKSPIFQRMPAKFQWPTDTKRKIQWKKGELIGEGTFGKVFKGLNCITGELFAVKQIEIQENLMDDTKKRLSKLGEEIAVMKELRHHHIVRYKGTDRDETHFYIFMEYVPNGSIASMLAQFGVFGVEMIKKFTRQILQGVEYLHSKGIIHRDIKGANVLVNEHGEAKLADFGCSKQIPSTATTDSLEESLRSIRGSVPWMAPEVVQQTGHDSKADIWSVGATVLEMATAHHPWPANTNHLSVMYHLAIKPSSPPIPEHLPNVAKAFLQRCFCIDTRDALETSQTSISQLSYLIFMLTSRYFVRRLVPTSRHVVYRGLSSWVNPDNVPQGDSLAKYGRDLTVMAQDGKLDPVIGREEEIRRAVQVLSRRTKNNPVLIGEPGVGKTAIAEGLAQRIASGEVPESMKKKRVVALDLAALVAGAKFRGEFEERLKGVLKDVESSNGEVILFIDELHMLMGAGGGDGSMDAANMLKPALARGSLHCMGATTLDEYRKYIEKDAALARRFQSVLVTEPSVEATVTILRGLKEKYEVHHGVRIADNALVQAANLANRYITDRKMPDKAIDLVDEAASRLRLEQESKPEAIEHLERRIIMRKIEIEALRREEDAASVKQRSIVEADLKAMENELKLLTAEWEGEKERLAGLKSVKKRLEEARRELDMAQRKGDFARAGELKHSIIPKLEQESEASDEAEIVELDDEQSEKKNNSTLLLGDAVTSDHIAAVVAKATGIPVSNLLSGEKKRLLSMEKSLERRVVGQYSAVKAVSDCIRMARAGLHAHTRPLGVFLFLGPTGVGKTELTKALCDFLFQDPSALTRIDMSEYMEKHSVSRLIGAPPGYIGYEEGGALTEAIRRRPYQVVLFDEFEKAHRDVSNLLLQVFDEGRLTDSQGRLIDFRNTVIICTSNLGSEILAQLPEGVPSIAAEDPVMHVVRQHYAPEFLNRIDETVLFNRLGREQIRSIVDLQLHEVQKLLDERDLTLDVSDEAKQWLADEGYSPAYGARPLKRRKGAKQMSDNELDESVLGLAVWRVCVNEEHEALESWLKENAVLAGYNTSQKNEKMASVCEILKVDARFASDLTPQKIVYAYLNYLRTYFKTESNELVPPVAPLTKESVWSNNDFPPLGTPVKTHNLAQKMQKDKRRIRSTLVSTTLPQITKTSSAFGTKECHKDGLPRLDKRVLSRFEMRLTTTANEAQKINAPVDNNLQDTQQEDIIKAIERPEVEEPTEEEEPVTISNPAAHLYGYLLRAQLVPQSSLELQWLFTLLGNESNEAKEFAISVLYNIADLIEIYGLDILKLVVDTLARYHVARPLQIRFFNYIEAYEEQRSSESQAVGTPLPVEMHGINARDFAVPFCEDTDSRLHFRSPSEAVMFSNREKARDGFLSLLRQWQRQQQSIDGHNSSVSQDMPMVLNDVSPENLWWFAQFFVKELCQVGINPLGENDRDLVQKIMHDDKLKNPDRLRKLHQRFTSQQQPKGKLLKTPAKASQPVETTYTTDVDPLVFPDNQLFFAQFLHTTNHSSFLHLVATVLEGQLRQILKPLASSSPSTRKTFTLHVLEAKLLGKFLGFMHYSPYWHVPAHPTNSAMERARQQAIALRNLVREPLDIHENLVRSVKEHTLMANLPWLVDYIRMLLRDPVACATDYVQHLFDHIYLLYHSHRWTLSRSENSLYLRLQLESLLHSASSASSQLSTTAIAQRISKDAVDQEFHQVLSEAVSGLDGMPFLASTMFIQSCIPDVSALRRVLLQMQSDVNKQNQSRRLKVRPLVISMVKCDDETPSKPPIKVPGNDDDPLIRAFFKQYPSLQATIDFVVDTTMTNACHFVGPNVVIPAANTFMNSIQNKLTEDDKTMDRVSTIVRKHISTAKLAACAAAVATAEPYCKQHIPIVLNSLIAPTIDEKVKVLAVSLATQKAIERLQSVVAATMGMEFSKQVVQRARKITKPSAPTTLSAPPLLDALYLAAKDLSSSTKIDRFTSLLKLLHTRDNGYLPVVWCCITSVIHTPSLWQLHLESSLQFLVTQIFHGHNWQVNALALLDQLLQLWLEQSEAPMGLIKALLQSFPEFHPRIQQAFVNHKMTLVPPSIQIQPIAQPVICQLFVTEGEWDGRGPEDGGGNGQQHLGIVTMLKLPVPDRFFPQVNLDNADELHLRRLAKEKLRLMQDLLQGRQKQALHWTRCEGPMADVMKAQFVDLEANTQRAHACVLYRASVLVQATVPEVMSVIAFSKTEEYRRMMKSMHGNQFLDGYCLHTLPRKKLHRPNYFYTALKWCALAATTTRQSKNKNKIKGSDFCFLEYAGIRKEDGMMGFCIQQSIALDSEVPDFTHYGLQRDAFLRTGILVSLTDRHNVVRVTSFCQIQNANSNPSDNIDLDVLMKNRVMAIQHLAAYLERGRLGKVQFVERWRWIPNQDRKTCRVCFKTFMFRRRHHCRQCGEVVCSSCGPHREIETPTGGPLSVRICTHCYVKAKDDNDQAHLSESILESSMYTDINARSLSHTPLPQFPHYPLRSPRRLLDSPPRSRASSVSMSPPRRNSNTVSHRSLSMVDLHDDESSLQHYSPHNINFETPAMEKAMAEITQRIRDTQLAIQSTVLTREREMKQWPIATDDSHDIKEGVMNRTLYPIRDGDETSEASFTTNGTDDTDCPYAPHNYSELISRLEPPQEDLGDFNLVISPKVIENDDVRPSDIYSEISTTETQLPIKSTMSPIAQDKIPSSPSSSLLGQGLRHQLHQLQSKPPPIPENMKSMLLARQQLLRSSEANESTTSSCLWQEPKAAPLPPPPPSITRSRLFRTQRMPVGSSSWGAPANPPMAPGLRERAKTESVANTTMNYYTAESFESDHWIEDAARAFARLNSLSPESKSDNQSEEIKQNEAPTVDEQPTLAHRAIAQLETECPNINERTAILQAMVTTFISLLTFREESDFCVLNRKDHAFAAVLQAYPSTLKLLQMAGYVIYPQRCVLQEFDPFLLANLIGTLKRILNDPSQRHIYFSNQWSF</sequence>
<feature type="compositionally biased region" description="Polar residues" evidence="13">
    <location>
        <begin position="38"/>
        <end position="50"/>
    </location>
</feature>
<evidence type="ECO:0000259" key="15">
    <source>
        <dbReference type="PROSITE" id="PS50178"/>
    </source>
</evidence>
<dbReference type="InterPro" id="IPR011009">
    <property type="entry name" value="Kinase-like_dom_sf"/>
</dbReference>
<comment type="similarity">
    <text evidence="1 11">Belongs to the ClpA/ClpB family.</text>
</comment>
<evidence type="ECO:0000256" key="12">
    <source>
        <dbReference type="SAM" id="Coils"/>
    </source>
</evidence>
<dbReference type="EMBL" id="JNBS01000279">
    <property type="protein sequence ID" value="OQS07085.1"/>
    <property type="molecule type" value="Genomic_DNA"/>
</dbReference>
<name>A0A1W0AA22_9STRA</name>
<dbReference type="SMART" id="SM00220">
    <property type="entry name" value="S_TKc"/>
    <property type="match status" value="1"/>
</dbReference>
<dbReference type="GO" id="GO:0008270">
    <property type="term" value="F:zinc ion binding"/>
    <property type="evidence" value="ECO:0007669"/>
    <property type="project" value="UniProtKB-KW"/>
</dbReference>
<dbReference type="FunFam" id="3.40.50.300:FF:000010">
    <property type="entry name" value="Chaperone clpB 1, putative"/>
    <property type="match status" value="1"/>
</dbReference>
<dbReference type="InterPro" id="IPR000306">
    <property type="entry name" value="Znf_FYVE"/>
</dbReference>
<feature type="region of interest" description="Disordered" evidence="13">
    <location>
        <begin position="2648"/>
        <end position="2688"/>
    </location>
</feature>
<dbReference type="FunFam" id="3.40.50.300:FF:000025">
    <property type="entry name" value="ATP-dependent Clp protease subunit"/>
    <property type="match status" value="1"/>
</dbReference>
<feature type="domain" description="Protein kinase" evidence="14">
    <location>
        <begin position="186"/>
        <end position="452"/>
    </location>
</feature>
<dbReference type="PROSITE" id="PS00107">
    <property type="entry name" value="PROTEIN_KINASE_ATP"/>
    <property type="match status" value="1"/>
</dbReference>
<keyword evidence="7 10" id="KW-0067">ATP-binding</keyword>
<feature type="compositionally biased region" description="Polar residues" evidence="13">
    <location>
        <begin position="2674"/>
        <end position="2688"/>
    </location>
</feature>
<dbReference type="Pfam" id="PF01363">
    <property type="entry name" value="FYVE"/>
    <property type="match status" value="1"/>
</dbReference>
<dbReference type="CDD" id="cd00009">
    <property type="entry name" value="AAA"/>
    <property type="match status" value="1"/>
</dbReference>
<dbReference type="InterPro" id="IPR003593">
    <property type="entry name" value="AAA+_ATPase"/>
</dbReference>
<evidence type="ECO:0000256" key="2">
    <source>
        <dbReference type="ARBA" id="ARBA00022723"/>
    </source>
</evidence>
<proteinExistence type="inferred from homology"/>
<feature type="compositionally biased region" description="Basic and acidic residues" evidence="13">
    <location>
        <begin position="91"/>
        <end position="101"/>
    </location>
</feature>
<keyword evidence="4 10" id="KW-0547">Nucleotide-binding</keyword>
<feature type="coiled-coil region" evidence="12">
    <location>
        <begin position="217"/>
        <end position="244"/>
    </location>
</feature>
<evidence type="ECO:0000256" key="9">
    <source>
        <dbReference type="PROSITE-ProRule" id="PRU00091"/>
    </source>
</evidence>
<dbReference type="Pfam" id="PF07724">
    <property type="entry name" value="AAA_2"/>
    <property type="match status" value="1"/>
</dbReference>
<dbReference type="InterPro" id="IPR017441">
    <property type="entry name" value="Protein_kinase_ATP_BS"/>
</dbReference>
<dbReference type="InterPro" id="IPR028299">
    <property type="entry name" value="ClpA/B_CS2"/>
</dbReference>
<keyword evidence="3" id="KW-0677">Repeat</keyword>
<dbReference type="Pfam" id="PF00069">
    <property type="entry name" value="Pkinase"/>
    <property type="match status" value="1"/>
</dbReference>
<dbReference type="GO" id="GO:0016887">
    <property type="term" value="F:ATP hydrolysis activity"/>
    <property type="evidence" value="ECO:0007669"/>
    <property type="project" value="InterPro"/>
</dbReference>
<evidence type="ECO:0000259" key="14">
    <source>
        <dbReference type="PROSITE" id="PS50011"/>
    </source>
</evidence>
<dbReference type="InterPro" id="IPR041546">
    <property type="entry name" value="ClpA/ClpB_AAA_lid"/>
</dbReference>
<dbReference type="CDD" id="cd00065">
    <property type="entry name" value="FYVE_like_SF"/>
    <property type="match status" value="1"/>
</dbReference>
<feature type="compositionally biased region" description="Polar residues" evidence="13">
    <location>
        <begin position="19"/>
        <end position="31"/>
    </location>
</feature>
<evidence type="ECO:0000313" key="16">
    <source>
        <dbReference type="EMBL" id="OQS07085.1"/>
    </source>
</evidence>
<dbReference type="InterPro" id="IPR011011">
    <property type="entry name" value="Znf_FYVE_PHD"/>
</dbReference>
<gene>
    <name evidence="16" type="ORF">THRCLA_00904</name>
</gene>
<dbReference type="SUPFAM" id="SSF52540">
    <property type="entry name" value="P-loop containing nucleoside triphosphate hydrolases"/>
    <property type="match status" value="2"/>
</dbReference>
<dbReference type="SMART" id="SM00382">
    <property type="entry name" value="AAA"/>
    <property type="match status" value="2"/>
</dbReference>
<dbReference type="Gene3D" id="3.40.50.300">
    <property type="entry name" value="P-loop containing nucleotide triphosphate hydrolases"/>
    <property type="match status" value="3"/>
</dbReference>
<evidence type="ECO:0000256" key="13">
    <source>
        <dbReference type="SAM" id="MobiDB-lite"/>
    </source>
</evidence>
<dbReference type="PANTHER" id="PTHR11638:SF176">
    <property type="entry name" value="HEAT SHOCK PROTEIN 78, MITOCHONDRIAL"/>
    <property type="match status" value="1"/>
</dbReference>
<dbReference type="InterPro" id="IPR018368">
    <property type="entry name" value="ClpA/B_CS1"/>
</dbReference>
<feature type="compositionally biased region" description="Polar residues" evidence="13">
    <location>
        <begin position="2906"/>
        <end position="2917"/>
    </location>
</feature>
<dbReference type="InterPro" id="IPR001270">
    <property type="entry name" value="ClpA/B"/>
</dbReference>
<dbReference type="InterPro" id="IPR013083">
    <property type="entry name" value="Znf_RING/FYVE/PHD"/>
</dbReference>
<keyword evidence="2" id="KW-0479">Metal-binding</keyword>
<dbReference type="GO" id="GO:0004672">
    <property type="term" value="F:protein kinase activity"/>
    <property type="evidence" value="ECO:0007669"/>
    <property type="project" value="InterPro"/>
</dbReference>
<dbReference type="Gene3D" id="3.30.40.10">
    <property type="entry name" value="Zinc/RING finger domain, C3HC4 (zinc finger)"/>
    <property type="match status" value="1"/>
</dbReference>
<dbReference type="PROSITE" id="PS00870">
    <property type="entry name" value="CLPAB_1"/>
    <property type="match status" value="1"/>
</dbReference>
<dbReference type="Proteomes" id="UP000243217">
    <property type="component" value="Unassembled WGS sequence"/>
</dbReference>
<dbReference type="PROSITE" id="PS50011">
    <property type="entry name" value="PROTEIN_KINASE_DOM"/>
    <property type="match status" value="1"/>
</dbReference>
<keyword evidence="17" id="KW-1185">Reference proteome</keyword>
<evidence type="ECO:0000256" key="3">
    <source>
        <dbReference type="ARBA" id="ARBA00022737"/>
    </source>
</evidence>
<dbReference type="PROSITE" id="PS00108">
    <property type="entry name" value="PROTEIN_KINASE_ST"/>
    <property type="match status" value="1"/>
</dbReference>
<dbReference type="Gene3D" id="1.10.510.10">
    <property type="entry name" value="Transferase(Phosphotransferase) domain 1"/>
    <property type="match status" value="1"/>
</dbReference>
<dbReference type="PRINTS" id="PR00300">
    <property type="entry name" value="CLPPROTEASEA"/>
</dbReference>
<dbReference type="OrthoDB" id="76815at2759"/>
<evidence type="ECO:0000256" key="5">
    <source>
        <dbReference type="ARBA" id="ARBA00022771"/>
    </source>
</evidence>
<organism evidence="16 17">
    <name type="scientific">Thraustotheca clavata</name>
    <dbReference type="NCBI Taxonomy" id="74557"/>
    <lineage>
        <taxon>Eukaryota</taxon>
        <taxon>Sar</taxon>
        <taxon>Stramenopiles</taxon>
        <taxon>Oomycota</taxon>
        <taxon>Saprolegniomycetes</taxon>
        <taxon>Saprolegniales</taxon>
        <taxon>Achlyaceae</taxon>
        <taxon>Thraustotheca</taxon>
    </lineage>
</organism>
<comment type="caution">
    <text evidence="16">The sequence shown here is derived from an EMBL/GenBank/DDBJ whole genome shotgun (WGS) entry which is preliminary data.</text>
</comment>
<keyword evidence="8 11" id="KW-0143">Chaperone</keyword>
<dbReference type="GO" id="GO:0034605">
    <property type="term" value="P:cellular response to heat"/>
    <property type="evidence" value="ECO:0007669"/>
    <property type="project" value="TreeGrafter"/>
</dbReference>
<feature type="binding site" evidence="10">
    <location>
        <position position="215"/>
    </location>
    <ligand>
        <name>ATP</name>
        <dbReference type="ChEBI" id="CHEBI:30616"/>
    </ligand>
</feature>
<dbReference type="InterPro" id="IPR000719">
    <property type="entry name" value="Prot_kinase_dom"/>
</dbReference>